<dbReference type="Proteomes" id="UP000525714">
    <property type="component" value="Unassembled WGS sequence"/>
</dbReference>
<dbReference type="GO" id="GO:0005975">
    <property type="term" value="P:carbohydrate metabolic process"/>
    <property type="evidence" value="ECO:0007669"/>
    <property type="project" value="InterPro"/>
</dbReference>
<evidence type="ECO:0000256" key="4">
    <source>
        <dbReference type="ARBA" id="ARBA00022801"/>
    </source>
</evidence>
<comment type="caution">
    <text evidence="6">The sequence shown here is derived from an EMBL/GenBank/DDBJ whole genome shotgun (WGS) entry which is preliminary data.</text>
</comment>
<dbReference type="Gene3D" id="3.20.20.80">
    <property type="entry name" value="Glycosidases"/>
    <property type="match status" value="1"/>
</dbReference>
<dbReference type="PANTHER" id="PTHR21040">
    <property type="entry name" value="BCDNA.GH04120"/>
    <property type="match status" value="1"/>
</dbReference>
<proteinExistence type="inferred from homology"/>
<dbReference type="SUPFAM" id="SSF51445">
    <property type="entry name" value="(Trans)glycosidases"/>
    <property type="match status" value="1"/>
</dbReference>
<dbReference type="Pfam" id="PF00728">
    <property type="entry name" value="Glyco_hydro_20"/>
    <property type="match status" value="1"/>
</dbReference>
<keyword evidence="7" id="KW-1185">Reference proteome</keyword>
<dbReference type="EMBL" id="VYZC01000956">
    <property type="protein sequence ID" value="NWT05963.1"/>
    <property type="molecule type" value="Genomic_DNA"/>
</dbReference>
<reference evidence="6 7" key="1">
    <citation type="submission" date="2019-09" db="EMBL/GenBank/DDBJ databases">
        <title>Bird 10,000 Genomes (B10K) Project - Family phase.</title>
        <authorList>
            <person name="Zhang G."/>
        </authorList>
    </citation>
    <scope>NUCLEOTIDE SEQUENCE [LARGE SCALE GENOMIC DNA]</scope>
    <source>
        <strain evidence="6">B10K-DU-003-16</strain>
        <tissue evidence="6">Mixed tissue sample</tissue>
    </source>
</reference>
<dbReference type="InterPro" id="IPR017853">
    <property type="entry name" value="GH"/>
</dbReference>
<feature type="domain" description="Glycoside hydrolase family 20 catalytic" evidence="5">
    <location>
        <begin position="55"/>
        <end position="214"/>
    </location>
</feature>
<organism evidence="6 7">
    <name type="scientific">Mionectes macconnelli</name>
    <name type="common">McConnell's flycatcher</name>
    <dbReference type="NCBI Taxonomy" id="254557"/>
    <lineage>
        <taxon>Eukaryota</taxon>
        <taxon>Metazoa</taxon>
        <taxon>Chordata</taxon>
        <taxon>Craniata</taxon>
        <taxon>Vertebrata</taxon>
        <taxon>Euteleostomi</taxon>
        <taxon>Archelosauria</taxon>
        <taxon>Archosauria</taxon>
        <taxon>Dinosauria</taxon>
        <taxon>Saurischia</taxon>
        <taxon>Theropoda</taxon>
        <taxon>Coelurosauria</taxon>
        <taxon>Aves</taxon>
        <taxon>Neognathae</taxon>
        <taxon>Neoaves</taxon>
        <taxon>Telluraves</taxon>
        <taxon>Australaves</taxon>
        <taxon>Passeriformes</taxon>
        <taxon>Tyrannidae</taxon>
        <taxon>Mionectes</taxon>
    </lineage>
</organism>
<sequence length="444" mass="51104">MRLVHLDLKGAAPRVSYLEQVFPFLSQLGANGILIEYEDMFPFKGELEVLRSPYAYSEEDIERIQQLAEQHKLEVVPLVQTFGHVEFILKHEKYHHLREVERFPNSFNPHVPSTLALLKTVLAQVMEKHRRSTWIHIGADEVFHLGEGMDSKNWMSRNKGDVGTMFLKHIKEVLGFLSAQYWGLRVLMWDDMLRKISVGALRGEGTGMAVVSWQCPFTWLPWHVSCLVLAGAHAQPRHRAHRLAEVRGTRTPSLPRSAHTATLAAAQEAMAWLSPPRRYDHYSVLCELLPVSIPSLAICLQTLVNGGFTEEAKRKVLDVLGLESVQLEQSTCEGRGAFPGVEIYHMVEQVNGHLRDSILKALDEESAIKGWFSPYHRKHHFGNPRNMESFGSKVLKLHEDWESFVRDLRAQLERVYFPDTVEEWMEENINPYLDQLRDLVRDYR</sequence>
<keyword evidence="4" id="KW-0378">Hydrolase</keyword>
<evidence type="ECO:0000256" key="3">
    <source>
        <dbReference type="ARBA" id="ARBA00012663"/>
    </source>
</evidence>
<comment type="catalytic activity">
    <reaction evidence="1">
        <text>Hydrolysis of terminal non-reducing N-acetyl-D-hexosamine residues in N-acetyl-beta-D-hexosaminides.</text>
        <dbReference type="EC" id="3.2.1.52"/>
    </reaction>
</comment>
<dbReference type="GO" id="GO:0004563">
    <property type="term" value="F:beta-N-acetylhexosaminidase activity"/>
    <property type="evidence" value="ECO:0007669"/>
    <property type="project" value="UniProtKB-EC"/>
</dbReference>
<protein>
    <recommendedName>
        <fullName evidence="3">beta-N-acetylhexosaminidase</fullName>
        <ecNumber evidence="3">3.2.1.52</ecNumber>
    </recommendedName>
</protein>
<feature type="non-terminal residue" evidence="6">
    <location>
        <position position="444"/>
    </location>
</feature>
<evidence type="ECO:0000313" key="7">
    <source>
        <dbReference type="Proteomes" id="UP000525714"/>
    </source>
</evidence>
<dbReference type="InterPro" id="IPR015883">
    <property type="entry name" value="Glyco_hydro_20_cat"/>
</dbReference>
<dbReference type="AlphaFoldDB" id="A0A7K5KK14"/>
<dbReference type="InterPro" id="IPR038901">
    <property type="entry name" value="HEXDC-like"/>
</dbReference>
<evidence type="ECO:0000313" key="6">
    <source>
        <dbReference type="EMBL" id="NWT05963.1"/>
    </source>
</evidence>
<dbReference type="CDD" id="cd06565">
    <property type="entry name" value="GH20_GcnA-like"/>
    <property type="match status" value="1"/>
</dbReference>
<evidence type="ECO:0000256" key="2">
    <source>
        <dbReference type="ARBA" id="ARBA00006285"/>
    </source>
</evidence>
<comment type="similarity">
    <text evidence="2">Belongs to the glycosyl hydrolase 20 family.</text>
</comment>
<feature type="non-terminal residue" evidence="6">
    <location>
        <position position="1"/>
    </location>
</feature>
<evidence type="ECO:0000259" key="5">
    <source>
        <dbReference type="Pfam" id="PF00728"/>
    </source>
</evidence>
<gene>
    <name evidence="6" type="primary">Hexdc_1</name>
    <name evidence="6" type="ORF">MIOMAC_R05742</name>
</gene>
<evidence type="ECO:0000256" key="1">
    <source>
        <dbReference type="ARBA" id="ARBA00001231"/>
    </source>
</evidence>
<accession>A0A7K5KK14</accession>
<dbReference type="PANTHER" id="PTHR21040:SF5">
    <property type="entry name" value="BETA-N-ACETYLHEXOSAMINIDASE"/>
    <property type="match status" value="1"/>
</dbReference>
<name>A0A7K5KK14_9TYRA</name>
<dbReference type="EC" id="3.2.1.52" evidence="3"/>